<keyword evidence="1" id="KW-1133">Transmembrane helix</keyword>
<dbReference type="Proteomes" id="UP000252081">
    <property type="component" value="Unassembled WGS sequence"/>
</dbReference>
<keyword evidence="1" id="KW-0812">Transmembrane</keyword>
<gene>
    <name evidence="2" type="ORF">DRW42_28100</name>
</gene>
<keyword evidence="3" id="KW-1185">Reference proteome</keyword>
<evidence type="ECO:0000256" key="1">
    <source>
        <dbReference type="SAM" id="Phobius"/>
    </source>
</evidence>
<evidence type="ECO:0000313" key="2">
    <source>
        <dbReference type="EMBL" id="RBQ01920.1"/>
    </source>
</evidence>
<keyword evidence="1" id="KW-0472">Membrane</keyword>
<feature type="transmembrane region" description="Helical" evidence="1">
    <location>
        <begin position="150"/>
        <end position="171"/>
    </location>
</feature>
<dbReference type="EMBL" id="QNQU01000051">
    <property type="protein sequence ID" value="RBQ01920.1"/>
    <property type="molecule type" value="Genomic_DNA"/>
</dbReference>
<comment type="caution">
    <text evidence="2">The sequence shown here is derived from an EMBL/GenBank/DDBJ whole genome shotgun (WGS) entry which is preliminary data.</text>
</comment>
<dbReference type="OrthoDB" id="672052at2"/>
<feature type="transmembrane region" description="Helical" evidence="1">
    <location>
        <begin position="71"/>
        <end position="88"/>
    </location>
</feature>
<accession>A0A366KK66</accession>
<dbReference type="RefSeq" id="WP_113952187.1">
    <property type="nucleotide sequence ID" value="NZ_QNQU01000051.1"/>
</dbReference>
<dbReference type="AlphaFoldDB" id="A0A366KK66"/>
<feature type="transmembrane region" description="Helical" evidence="1">
    <location>
        <begin position="47"/>
        <end position="65"/>
    </location>
</feature>
<sequence length="199" mass="23076">MELDDLKQDWTLSSQKYKAPVYKLNELLNNKGNGSLGKLKAKYKKQMILLPLVAAFLTVAMIVKPVLQQSAFIWFIIPVTLMLGLMYYRDYKLVEKMEDANTRSVKSSIQKNMHLLQQNARHHLIFAGIFLAAFIIILEATMYFQPDKDFAFWQTVALPLRLIIYGAAGFLQPFITRYFFDHHFGKYIKDLQALSEQTT</sequence>
<evidence type="ECO:0000313" key="3">
    <source>
        <dbReference type="Proteomes" id="UP000252081"/>
    </source>
</evidence>
<name>A0A366KK66_9SPHI</name>
<proteinExistence type="predicted"/>
<organism evidence="2 3">
    <name type="scientific">Pedobacter miscanthi</name>
    <dbReference type="NCBI Taxonomy" id="2259170"/>
    <lineage>
        <taxon>Bacteria</taxon>
        <taxon>Pseudomonadati</taxon>
        <taxon>Bacteroidota</taxon>
        <taxon>Sphingobacteriia</taxon>
        <taxon>Sphingobacteriales</taxon>
        <taxon>Sphingobacteriaceae</taxon>
        <taxon>Pedobacter</taxon>
    </lineage>
</organism>
<reference evidence="2 3" key="1">
    <citation type="submission" date="2018-07" db="EMBL/GenBank/DDBJ databases">
        <title>A draft genome of a endophytic bacteria, a new species of Pedobacter.</title>
        <authorList>
            <person name="Zhang Z.D."/>
            <person name="Chen Z.J."/>
        </authorList>
    </citation>
    <scope>NUCLEOTIDE SEQUENCE [LARGE SCALE GENOMIC DNA]</scope>
    <source>
        <strain evidence="2 3">RS10</strain>
    </source>
</reference>
<feature type="transmembrane region" description="Helical" evidence="1">
    <location>
        <begin position="124"/>
        <end position="144"/>
    </location>
</feature>
<protein>
    <submittedName>
        <fullName evidence="2">Uncharacterized protein</fullName>
    </submittedName>
</protein>